<dbReference type="PANTHER" id="PTHR42648:SF28">
    <property type="entry name" value="TRANSPOSON-ENCODED PROTEIN WITH RIBONUCLEASE H-LIKE AND RETROVIRUS ZINC FINGER-LIKE DOMAINS"/>
    <property type="match status" value="1"/>
</dbReference>
<reference evidence="3 4" key="1">
    <citation type="journal article" date="2018" name="PLoS Genet.">
        <title>Population sequencing reveals clonal diversity and ancestral inbreeding in the grapevine cultivar Chardonnay.</title>
        <authorList>
            <person name="Roach M.J."/>
            <person name="Johnson D.L."/>
            <person name="Bohlmann J."/>
            <person name="van Vuuren H.J."/>
            <person name="Jones S.J."/>
            <person name="Pretorius I.S."/>
            <person name="Schmidt S.A."/>
            <person name="Borneman A.R."/>
        </authorList>
    </citation>
    <scope>NUCLEOTIDE SEQUENCE [LARGE SCALE GENOMIC DNA]</scope>
    <source>
        <strain evidence="4">cv. Chardonnay</strain>
        <tissue evidence="3">Leaf</tissue>
    </source>
</reference>
<sequence>MKQGKVKDKKNDNGGEDDRVATTTSNFLIVYDSDVNFACQETSWVIDSGALIHATPWKDFFTFYTFGDFGSVRMGNDGSVKAIGMGDVRLETSNGTALILKNVKHIPDIRMNLISTAKGKKCSSLYLMQARVIDSSINAMNDDSTESRPELHSKHITIQGSQFHALAERQSGEKLKCIRTDNGGEYSGPFDEYCRQHGIRNQKTPPKTPQLNGLAERMNRTLVERDEFGYRFYDPVQKKLVRSQDAMFMEDHSIWDIEKTDATEFQYSDNLIDLNPVPLTHLPTQVEDEAHDDQHDIGDVETPT</sequence>
<dbReference type="InterPro" id="IPR039537">
    <property type="entry name" value="Retrotran_Ty1/copia-like"/>
</dbReference>
<dbReference type="Pfam" id="PF22936">
    <property type="entry name" value="Pol_BBD"/>
    <property type="match status" value="1"/>
</dbReference>
<evidence type="ECO:0000313" key="3">
    <source>
        <dbReference type="EMBL" id="RVW44920.1"/>
    </source>
</evidence>
<accession>A0A438EBN4</accession>
<evidence type="ECO:0000313" key="4">
    <source>
        <dbReference type="Proteomes" id="UP000288805"/>
    </source>
</evidence>
<dbReference type="GO" id="GO:0006508">
    <property type="term" value="P:proteolysis"/>
    <property type="evidence" value="ECO:0007669"/>
    <property type="project" value="UniProtKB-KW"/>
</dbReference>
<dbReference type="PROSITE" id="PS50994">
    <property type="entry name" value="INTEGRASE"/>
    <property type="match status" value="1"/>
</dbReference>
<dbReference type="InterPro" id="IPR054722">
    <property type="entry name" value="PolX-like_BBD"/>
</dbReference>
<keyword evidence="1" id="KW-0378">Hydrolase</keyword>
<feature type="domain" description="Integrase catalytic" evidence="2">
    <location>
        <begin position="103"/>
        <end position="284"/>
    </location>
</feature>
<dbReference type="InterPro" id="IPR001584">
    <property type="entry name" value="Integrase_cat-core"/>
</dbReference>
<dbReference type="SUPFAM" id="SSF53098">
    <property type="entry name" value="Ribonuclease H-like"/>
    <property type="match status" value="1"/>
</dbReference>
<evidence type="ECO:0000259" key="2">
    <source>
        <dbReference type="PROSITE" id="PS50994"/>
    </source>
</evidence>
<dbReference type="Gene3D" id="3.30.420.10">
    <property type="entry name" value="Ribonuclease H-like superfamily/Ribonuclease H"/>
    <property type="match status" value="1"/>
</dbReference>
<proteinExistence type="predicted"/>
<name>A0A438EBN4_VITVI</name>
<dbReference type="InterPro" id="IPR012337">
    <property type="entry name" value="RNaseH-like_sf"/>
</dbReference>
<evidence type="ECO:0000256" key="1">
    <source>
        <dbReference type="ARBA" id="ARBA00022670"/>
    </source>
</evidence>
<comment type="caution">
    <text evidence="3">The sequence shown here is derived from an EMBL/GenBank/DDBJ whole genome shotgun (WGS) entry which is preliminary data.</text>
</comment>
<dbReference type="GO" id="GO:0003676">
    <property type="term" value="F:nucleic acid binding"/>
    <property type="evidence" value="ECO:0007669"/>
    <property type="project" value="InterPro"/>
</dbReference>
<dbReference type="InterPro" id="IPR036397">
    <property type="entry name" value="RNaseH_sf"/>
</dbReference>
<dbReference type="GO" id="GO:0015074">
    <property type="term" value="P:DNA integration"/>
    <property type="evidence" value="ECO:0007669"/>
    <property type="project" value="InterPro"/>
</dbReference>
<protein>
    <submittedName>
        <fullName evidence="3">Retrovirus-related Pol polyprotein from transposon TNT 1-94</fullName>
    </submittedName>
</protein>
<gene>
    <name evidence="3" type="primary">POLX_3540</name>
    <name evidence="3" type="ORF">CK203_077914</name>
</gene>
<organism evidence="3 4">
    <name type="scientific">Vitis vinifera</name>
    <name type="common">Grape</name>
    <dbReference type="NCBI Taxonomy" id="29760"/>
    <lineage>
        <taxon>Eukaryota</taxon>
        <taxon>Viridiplantae</taxon>
        <taxon>Streptophyta</taxon>
        <taxon>Embryophyta</taxon>
        <taxon>Tracheophyta</taxon>
        <taxon>Spermatophyta</taxon>
        <taxon>Magnoliopsida</taxon>
        <taxon>eudicotyledons</taxon>
        <taxon>Gunneridae</taxon>
        <taxon>Pentapetalae</taxon>
        <taxon>rosids</taxon>
        <taxon>Vitales</taxon>
        <taxon>Vitaceae</taxon>
        <taxon>Viteae</taxon>
        <taxon>Vitis</taxon>
    </lineage>
</organism>
<keyword evidence="1" id="KW-0645">Protease</keyword>
<dbReference type="EMBL" id="QGNW01001338">
    <property type="protein sequence ID" value="RVW44920.1"/>
    <property type="molecule type" value="Genomic_DNA"/>
</dbReference>
<dbReference type="Proteomes" id="UP000288805">
    <property type="component" value="Unassembled WGS sequence"/>
</dbReference>
<dbReference type="AlphaFoldDB" id="A0A438EBN4"/>
<dbReference type="PANTHER" id="PTHR42648">
    <property type="entry name" value="TRANSPOSASE, PUTATIVE-RELATED"/>
    <property type="match status" value="1"/>
</dbReference>
<dbReference type="GO" id="GO:0008233">
    <property type="term" value="F:peptidase activity"/>
    <property type="evidence" value="ECO:0007669"/>
    <property type="project" value="UniProtKB-KW"/>
</dbReference>